<feature type="transmembrane region" description="Helical" evidence="2">
    <location>
        <begin position="20"/>
        <end position="48"/>
    </location>
</feature>
<evidence type="ECO:0000256" key="2">
    <source>
        <dbReference type="SAM" id="Phobius"/>
    </source>
</evidence>
<evidence type="ECO:0000313" key="3">
    <source>
        <dbReference type="EMBL" id="KAE9404122.1"/>
    </source>
</evidence>
<name>A0A6A4HXN0_9AGAR</name>
<organism evidence="3 4">
    <name type="scientific">Gymnopus androsaceus JB14</name>
    <dbReference type="NCBI Taxonomy" id="1447944"/>
    <lineage>
        <taxon>Eukaryota</taxon>
        <taxon>Fungi</taxon>
        <taxon>Dikarya</taxon>
        <taxon>Basidiomycota</taxon>
        <taxon>Agaricomycotina</taxon>
        <taxon>Agaricomycetes</taxon>
        <taxon>Agaricomycetidae</taxon>
        <taxon>Agaricales</taxon>
        <taxon>Marasmiineae</taxon>
        <taxon>Omphalotaceae</taxon>
        <taxon>Gymnopus</taxon>
    </lineage>
</organism>
<feature type="transmembrane region" description="Helical" evidence="2">
    <location>
        <begin position="113"/>
        <end position="137"/>
    </location>
</feature>
<accession>A0A6A4HXN0</accession>
<proteinExistence type="predicted"/>
<feature type="transmembrane region" description="Helical" evidence="2">
    <location>
        <begin position="158"/>
        <end position="182"/>
    </location>
</feature>
<keyword evidence="4" id="KW-1185">Reference proteome</keyword>
<dbReference type="Proteomes" id="UP000799118">
    <property type="component" value="Unassembled WGS sequence"/>
</dbReference>
<keyword evidence="2" id="KW-0472">Membrane</keyword>
<feature type="transmembrane region" description="Helical" evidence="2">
    <location>
        <begin position="69"/>
        <end position="93"/>
    </location>
</feature>
<keyword evidence="2" id="KW-1133">Transmembrane helix</keyword>
<evidence type="ECO:0008006" key="5">
    <source>
        <dbReference type="Google" id="ProtNLM"/>
    </source>
</evidence>
<protein>
    <recommendedName>
        <fullName evidence="5">G-protein coupled receptors family 2 profile 2 domain-containing protein</fullName>
    </recommendedName>
</protein>
<feature type="region of interest" description="Disordered" evidence="1">
    <location>
        <begin position="235"/>
        <end position="265"/>
    </location>
</feature>
<gene>
    <name evidence="3" type="ORF">BT96DRAFT_1016522</name>
</gene>
<sequence>MSFLLLLGHQSTEEELDKRYPPLGLCMFQAGLIYAAPPAVGAAGLAFNIELYWGLSYTIMGKKLQDRKITLLLCLAPIVHVIVFWGSIFHGLADLSSVQRDPSGIYCHIESKIPTLVTGGSVIGFVLLSVAIEAYTARFLWKRRSAFNELGRRESKNMFPLSLLVRVGIYTLIGAVAVIITIRLNVMPPNTGEYVASMHTLAIIPFSVALLFGSQRDILRVYFCARAKMPFDDNVPNKENGLNGPTSSHFDSEAHSRASSFQLTV</sequence>
<keyword evidence="2" id="KW-0812">Transmembrane</keyword>
<reference evidence="3" key="1">
    <citation type="journal article" date="2019" name="Environ. Microbiol.">
        <title>Fungal ecological strategies reflected in gene transcription - a case study of two litter decomposers.</title>
        <authorList>
            <person name="Barbi F."/>
            <person name="Kohler A."/>
            <person name="Barry K."/>
            <person name="Baskaran P."/>
            <person name="Daum C."/>
            <person name="Fauchery L."/>
            <person name="Ihrmark K."/>
            <person name="Kuo A."/>
            <person name="LaButti K."/>
            <person name="Lipzen A."/>
            <person name="Morin E."/>
            <person name="Grigoriev I.V."/>
            <person name="Henrissat B."/>
            <person name="Lindahl B."/>
            <person name="Martin F."/>
        </authorList>
    </citation>
    <scope>NUCLEOTIDE SEQUENCE</scope>
    <source>
        <strain evidence="3">JB14</strain>
    </source>
</reference>
<dbReference type="OrthoDB" id="3051530at2759"/>
<evidence type="ECO:0000256" key="1">
    <source>
        <dbReference type="SAM" id="MobiDB-lite"/>
    </source>
</evidence>
<feature type="transmembrane region" description="Helical" evidence="2">
    <location>
        <begin position="194"/>
        <end position="213"/>
    </location>
</feature>
<dbReference type="EMBL" id="ML769419">
    <property type="protein sequence ID" value="KAE9404122.1"/>
    <property type="molecule type" value="Genomic_DNA"/>
</dbReference>
<dbReference type="AlphaFoldDB" id="A0A6A4HXN0"/>
<evidence type="ECO:0000313" key="4">
    <source>
        <dbReference type="Proteomes" id="UP000799118"/>
    </source>
</evidence>